<dbReference type="CDD" id="cd00090">
    <property type="entry name" value="HTH_ARSR"/>
    <property type="match status" value="1"/>
</dbReference>
<protein>
    <submittedName>
        <fullName evidence="5">Transcriptional regulator</fullName>
    </submittedName>
</protein>
<keyword evidence="3" id="KW-0804">Transcription</keyword>
<sequence>MLEYKGKNFVCHLDLGIEVLKGKWKGLILFHLTEEPVRFLELQRRIKGISQKVLNEQLKALEREGLVNKKIYPEVPPRVEYFLTKKGADIMPALKIIAEWTQKYMGSEISYSD</sequence>
<accession>A0A9W6LKW7</accession>
<keyword evidence="2" id="KW-0238">DNA-binding</keyword>
<dbReference type="AlphaFoldDB" id="A0A9W6LKW7"/>
<feature type="domain" description="HTH hxlR-type" evidence="4">
    <location>
        <begin position="11"/>
        <end position="109"/>
    </location>
</feature>
<comment type="caution">
    <text evidence="5">The sequence shown here is derived from an EMBL/GenBank/DDBJ whole genome shotgun (WGS) entry which is preliminary data.</text>
</comment>
<evidence type="ECO:0000313" key="6">
    <source>
        <dbReference type="Proteomes" id="UP001144471"/>
    </source>
</evidence>
<evidence type="ECO:0000313" key="5">
    <source>
        <dbReference type="EMBL" id="GLI54691.1"/>
    </source>
</evidence>
<dbReference type="Pfam" id="PF01638">
    <property type="entry name" value="HxlR"/>
    <property type="match status" value="1"/>
</dbReference>
<keyword evidence="6" id="KW-1185">Reference proteome</keyword>
<evidence type="ECO:0000256" key="3">
    <source>
        <dbReference type="ARBA" id="ARBA00023163"/>
    </source>
</evidence>
<gene>
    <name evidence="5" type="ORF">PM10SUCC1_02060</name>
</gene>
<dbReference type="PROSITE" id="PS51118">
    <property type="entry name" value="HTH_HXLR"/>
    <property type="match status" value="1"/>
</dbReference>
<evidence type="ECO:0000256" key="2">
    <source>
        <dbReference type="ARBA" id="ARBA00023125"/>
    </source>
</evidence>
<reference evidence="5" key="1">
    <citation type="submission" date="2022-12" db="EMBL/GenBank/DDBJ databases">
        <title>Reference genome sequencing for broad-spectrum identification of bacterial and archaeal isolates by mass spectrometry.</title>
        <authorList>
            <person name="Sekiguchi Y."/>
            <person name="Tourlousse D.M."/>
        </authorList>
    </citation>
    <scope>NUCLEOTIDE SEQUENCE</scope>
    <source>
        <strain evidence="5">10succ1</strain>
    </source>
</reference>
<dbReference type="InterPro" id="IPR036388">
    <property type="entry name" value="WH-like_DNA-bd_sf"/>
</dbReference>
<dbReference type="EMBL" id="BSDY01000001">
    <property type="protein sequence ID" value="GLI54691.1"/>
    <property type="molecule type" value="Genomic_DNA"/>
</dbReference>
<dbReference type="SUPFAM" id="SSF46785">
    <property type="entry name" value="Winged helix' DNA-binding domain"/>
    <property type="match status" value="1"/>
</dbReference>
<dbReference type="InterPro" id="IPR002577">
    <property type="entry name" value="HTH_HxlR"/>
</dbReference>
<dbReference type="Gene3D" id="1.10.10.10">
    <property type="entry name" value="Winged helix-like DNA-binding domain superfamily/Winged helix DNA-binding domain"/>
    <property type="match status" value="1"/>
</dbReference>
<evidence type="ECO:0000259" key="4">
    <source>
        <dbReference type="PROSITE" id="PS51118"/>
    </source>
</evidence>
<keyword evidence="1" id="KW-0805">Transcription regulation</keyword>
<dbReference type="PANTHER" id="PTHR33204:SF29">
    <property type="entry name" value="TRANSCRIPTIONAL REGULATOR"/>
    <property type="match status" value="1"/>
</dbReference>
<dbReference type="Proteomes" id="UP001144471">
    <property type="component" value="Unassembled WGS sequence"/>
</dbReference>
<dbReference type="PANTHER" id="PTHR33204">
    <property type="entry name" value="TRANSCRIPTIONAL REGULATOR, MARR FAMILY"/>
    <property type="match status" value="1"/>
</dbReference>
<organism evidence="5 6">
    <name type="scientific">Propionigenium maris DSM 9537</name>
    <dbReference type="NCBI Taxonomy" id="1123000"/>
    <lineage>
        <taxon>Bacteria</taxon>
        <taxon>Fusobacteriati</taxon>
        <taxon>Fusobacteriota</taxon>
        <taxon>Fusobacteriia</taxon>
        <taxon>Fusobacteriales</taxon>
        <taxon>Fusobacteriaceae</taxon>
        <taxon>Propionigenium</taxon>
    </lineage>
</organism>
<dbReference type="RefSeq" id="WP_281832569.1">
    <property type="nucleotide sequence ID" value="NZ_BSDY01000001.1"/>
</dbReference>
<dbReference type="InterPro" id="IPR011991">
    <property type="entry name" value="ArsR-like_HTH"/>
</dbReference>
<proteinExistence type="predicted"/>
<evidence type="ECO:0000256" key="1">
    <source>
        <dbReference type="ARBA" id="ARBA00023015"/>
    </source>
</evidence>
<name>A0A9W6LKW7_9FUSO</name>
<dbReference type="GO" id="GO:0003677">
    <property type="term" value="F:DNA binding"/>
    <property type="evidence" value="ECO:0007669"/>
    <property type="project" value="UniProtKB-KW"/>
</dbReference>
<dbReference type="InterPro" id="IPR036390">
    <property type="entry name" value="WH_DNA-bd_sf"/>
</dbReference>